<evidence type="ECO:0000313" key="6">
    <source>
        <dbReference type="Proteomes" id="UP000053831"/>
    </source>
</evidence>
<feature type="transmembrane region" description="Helical" evidence="4">
    <location>
        <begin position="320"/>
        <end position="340"/>
    </location>
</feature>
<dbReference type="PANTHER" id="PTHR11360:SF287">
    <property type="entry name" value="MFS MONOCARBOXYLATE TRANSPORTER"/>
    <property type="match status" value="1"/>
</dbReference>
<accession>A0A0M9VWL4</accession>
<evidence type="ECO:0000313" key="5">
    <source>
        <dbReference type="EMBL" id="KOS22202.1"/>
    </source>
</evidence>
<evidence type="ECO:0000256" key="1">
    <source>
        <dbReference type="ARBA" id="ARBA00004141"/>
    </source>
</evidence>
<feature type="transmembrane region" description="Helical" evidence="4">
    <location>
        <begin position="279"/>
        <end position="300"/>
    </location>
</feature>
<comment type="similarity">
    <text evidence="2">Belongs to the major facilitator superfamily. Monocarboxylate porter (TC 2.A.1.13) family.</text>
</comment>
<feature type="transmembrane region" description="Helical" evidence="4">
    <location>
        <begin position="240"/>
        <end position="259"/>
    </location>
</feature>
<dbReference type="AlphaFoldDB" id="A0A0M9VWL4"/>
<evidence type="ECO:0000256" key="4">
    <source>
        <dbReference type="SAM" id="Phobius"/>
    </source>
</evidence>
<dbReference type="GO" id="GO:0016020">
    <property type="term" value="C:membrane"/>
    <property type="evidence" value="ECO:0007669"/>
    <property type="project" value="UniProtKB-SubCell"/>
</dbReference>
<dbReference type="Proteomes" id="UP000053831">
    <property type="component" value="Unassembled WGS sequence"/>
</dbReference>
<feature type="transmembrane region" description="Helical" evidence="4">
    <location>
        <begin position="347"/>
        <end position="366"/>
    </location>
</feature>
<feature type="compositionally biased region" description="Basic and acidic residues" evidence="3">
    <location>
        <begin position="31"/>
        <end position="53"/>
    </location>
</feature>
<feature type="region of interest" description="Disordered" evidence="3">
    <location>
        <begin position="1"/>
        <end position="53"/>
    </location>
</feature>
<feature type="transmembrane region" description="Helical" evidence="4">
    <location>
        <begin position="181"/>
        <end position="198"/>
    </location>
</feature>
<reference evidence="5 6" key="1">
    <citation type="submission" date="2015-07" db="EMBL/GenBank/DDBJ databases">
        <title>The genome of the fungus Escovopsis weberi, a specialized disease agent of ant agriculture.</title>
        <authorList>
            <person name="de Man T.J."/>
            <person name="Stajich J.E."/>
            <person name="Kubicek C.P."/>
            <person name="Chenthamara K."/>
            <person name="Atanasova L."/>
            <person name="Druzhinina I.S."/>
            <person name="Birnbaum S."/>
            <person name="Barribeau S.M."/>
            <person name="Teiling C."/>
            <person name="Suen G."/>
            <person name="Currie C."/>
            <person name="Gerardo N.M."/>
        </authorList>
    </citation>
    <scope>NUCLEOTIDE SEQUENCE [LARGE SCALE GENOMIC DNA]</scope>
</reference>
<dbReference type="STRING" id="150374.A0A0M9VWL4"/>
<comment type="subcellular location">
    <subcellularLocation>
        <location evidence="1">Membrane</location>
        <topology evidence="1">Multi-pass membrane protein</topology>
    </subcellularLocation>
</comment>
<dbReference type="PANTHER" id="PTHR11360">
    <property type="entry name" value="MONOCARBOXYLATE TRANSPORTER"/>
    <property type="match status" value="1"/>
</dbReference>
<name>A0A0M9VWL4_ESCWE</name>
<comment type="caution">
    <text evidence="5">The sequence shown here is derived from an EMBL/GenBank/DDBJ whole genome shotgun (WGS) entry which is preliminary data.</text>
</comment>
<feature type="transmembrane region" description="Helical" evidence="4">
    <location>
        <begin position="122"/>
        <end position="140"/>
    </location>
</feature>
<proteinExistence type="inferred from homology"/>
<dbReference type="EMBL" id="LGSR01000006">
    <property type="protein sequence ID" value="KOS22202.1"/>
    <property type="molecule type" value="Genomic_DNA"/>
</dbReference>
<feature type="transmembrane region" description="Helical" evidence="4">
    <location>
        <begin position="372"/>
        <end position="396"/>
    </location>
</feature>
<dbReference type="GO" id="GO:0022857">
    <property type="term" value="F:transmembrane transporter activity"/>
    <property type="evidence" value="ECO:0007669"/>
    <property type="project" value="InterPro"/>
</dbReference>
<dbReference type="Gene3D" id="1.20.1250.20">
    <property type="entry name" value="MFS general substrate transporter like domains"/>
    <property type="match status" value="2"/>
</dbReference>
<evidence type="ECO:0000256" key="2">
    <source>
        <dbReference type="ARBA" id="ARBA00006727"/>
    </source>
</evidence>
<protein>
    <submittedName>
        <fullName evidence="5">Monocarboxylate transporter 13</fullName>
    </submittedName>
</protein>
<feature type="transmembrane region" description="Helical" evidence="4">
    <location>
        <begin position="448"/>
        <end position="469"/>
    </location>
</feature>
<keyword evidence="4" id="KW-0472">Membrane</keyword>
<keyword evidence="4" id="KW-1133">Transmembrane helix</keyword>
<gene>
    <name evidence="5" type="ORF">ESCO_001472</name>
</gene>
<keyword evidence="6" id="KW-1185">Reference proteome</keyword>
<sequence>MGSLTEAAVSRTDLELSQIPRRSGRPLGPGDGRRHDVPHSHDHGHDHSQNQDRVDDYEAAAAAHGAHELKPVDRGRDAWQVLIAGFVLDGLFWGFPMCFGVFQDYYSRLPEFTHAGADIPTIGVLSQSLWYLGAPFSAALTRRLPKYQRHQICLGWLLAVLGLLSASFARSVGGLIGTQGFLYGLGFSLLSMPIMSMLNEWWVAKKGMAFGLIAASSGVTGSVLPFLLDWLLRRHGHRTALRACAAAMTLLSLPLLPLFRNRLPPSEQAVLARPDWRFLRAPLFWIYSSAVLVQGMGFYYPLVFLPSYASSVGVPSLQGALLVSLMSIFQVLGQFAFGWLSDKNISPSLLACVCALTAAAASFTFWGLAKSLAFLVVFSLLYGFFAFGFGTMRVAMGRAVSDDPSTVFAIYPILVFLQGVGNILTGPLSSVLIASKQPVREQYAAGRYDAVVIMTGATSCGAALIMMLWHGQRLKQICT</sequence>
<organism evidence="5 6">
    <name type="scientific">Escovopsis weberi</name>
    <dbReference type="NCBI Taxonomy" id="150374"/>
    <lineage>
        <taxon>Eukaryota</taxon>
        <taxon>Fungi</taxon>
        <taxon>Dikarya</taxon>
        <taxon>Ascomycota</taxon>
        <taxon>Pezizomycotina</taxon>
        <taxon>Sordariomycetes</taxon>
        <taxon>Hypocreomycetidae</taxon>
        <taxon>Hypocreales</taxon>
        <taxon>Hypocreaceae</taxon>
        <taxon>Escovopsis</taxon>
    </lineage>
</organism>
<dbReference type="InterPro" id="IPR036259">
    <property type="entry name" value="MFS_trans_sf"/>
</dbReference>
<feature type="transmembrane region" description="Helical" evidence="4">
    <location>
        <begin position="152"/>
        <end position="169"/>
    </location>
</feature>
<keyword evidence="4" id="KW-0812">Transmembrane</keyword>
<dbReference type="InterPro" id="IPR050327">
    <property type="entry name" value="Proton-linked_MCT"/>
</dbReference>
<feature type="transmembrane region" description="Helical" evidence="4">
    <location>
        <begin position="79"/>
        <end position="102"/>
    </location>
</feature>
<dbReference type="Pfam" id="PF07690">
    <property type="entry name" value="MFS_1"/>
    <property type="match status" value="1"/>
</dbReference>
<feature type="transmembrane region" description="Helical" evidence="4">
    <location>
        <begin position="408"/>
        <end position="428"/>
    </location>
</feature>
<feature type="transmembrane region" description="Helical" evidence="4">
    <location>
        <begin position="210"/>
        <end position="228"/>
    </location>
</feature>
<dbReference type="OrthoDB" id="2213137at2759"/>
<dbReference type="InterPro" id="IPR011701">
    <property type="entry name" value="MFS"/>
</dbReference>
<evidence type="ECO:0000256" key="3">
    <source>
        <dbReference type="SAM" id="MobiDB-lite"/>
    </source>
</evidence>
<dbReference type="SUPFAM" id="SSF103473">
    <property type="entry name" value="MFS general substrate transporter"/>
    <property type="match status" value="1"/>
</dbReference>